<reference evidence="2 3" key="1">
    <citation type="submission" date="2017-10" db="EMBL/GenBank/DDBJ databases">
        <title>Sequencing the genomes of 1000 actinobacteria strains.</title>
        <authorList>
            <person name="Klenk H.-P."/>
        </authorList>
    </citation>
    <scope>NUCLEOTIDE SEQUENCE [LARGE SCALE GENOMIC DNA]</scope>
    <source>
        <strain evidence="2 3">DSM 15597</strain>
    </source>
</reference>
<evidence type="ECO:0000259" key="1">
    <source>
        <dbReference type="Pfam" id="PF01872"/>
    </source>
</evidence>
<name>A0A2A9CMZ1_9ACTN</name>
<dbReference type="SUPFAM" id="SSF53597">
    <property type="entry name" value="Dihydrofolate reductase-like"/>
    <property type="match status" value="1"/>
</dbReference>
<dbReference type="EMBL" id="PDJC01000001">
    <property type="protein sequence ID" value="PFG15698.1"/>
    <property type="molecule type" value="Genomic_DNA"/>
</dbReference>
<accession>A0A2A9CMZ1</accession>
<comment type="caution">
    <text evidence="2">The sequence shown here is derived from an EMBL/GenBank/DDBJ whole genome shotgun (WGS) entry which is preliminary data.</text>
</comment>
<dbReference type="Gene3D" id="3.40.430.10">
    <property type="entry name" value="Dihydrofolate Reductase, subunit A"/>
    <property type="match status" value="1"/>
</dbReference>
<dbReference type="Pfam" id="PF01872">
    <property type="entry name" value="RibD_C"/>
    <property type="match status" value="1"/>
</dbReference>
<evidence type="ECO:0000313" key="2">
    <source>
        <dbReference type="EMBL" id="PFG15698.1"/>
    </source>
</evidence>
<sequence length="206" mass="22010">MATIISTLFISLDGIAEADPDWHFPYFDENMAAAVTDDYAGTELLLLGRVTYDSFAGAWPDRETAGDVDADFAAQLGDTPKLVATRTRTDLGWRNAEPTDDLLSAVRGLRERPGLGKVLIPGSLSVVQQLLDAGELDELHLLVHPVAAQHGRRLFAEGPGIRPLKLLSSEVFPSGVIRLAYAPAELPGKAGYAQAAEKLAEAGSSE</sequence>
<dbReference type="AlphaFoldDB" id="A0A2A9CMZ1"/>
<keyword evidence="3" id="KW-1185">Reference proteome</keyword>
<gene>
    <name evidence="2" type="ORF">ATK74_0218</name>
</gene>
<dbReference type="OrthoDB" id="3471498at2"/>
<dbReference type="RefSeq" id="WP_098459308.1">
    <property type="nucleotide sequence ID" value="NZ_PDJC01000001.1"/>
</dbReference>
<evidence type="ECO:0000313" key="3">
    <source>
        <dbReference type="Proteomes" id="UP000226079"/>
    </source>
</evidence>
<protein>
    <submittedName>
        <fullName evidence="2">Dihydrofolate reductase</fullName>
    </submittedName>
</protein>
<proteinExistence type="predicted"/>
<organism evidence="2 3">
    <name type="scientific">Propionicimonas paludicola</name>
    <dbReference type="NCBI Taxonomy" id="185243"/>
    <lineage>
        <taxon>Bacteria</taxon>
        <taxon>Bacillati</taxon>
        <taxon>Actinomycetota</taxon>
        <taxon>Actinomycetes</taxon>
        <taxon>Propionibacteriales</taxon>
        <taxon>Nocardioidaceae</taxon>
        <taxon>Propionicimonas</taxon>
    </lineage>
</organism>
<dbReference type="InterPro" id="IPR002734">
    <property type="entry name" value="RibDG_C"/>
</dbReference>
<dbReference type="GO" id="GO:0008703">
    <property type="term" value="F:5-amino-6-(5-phosphoribosylamino)uracil reductase activity"/>
    <property type="evidence" value="ECO:0007669"/>
    <property type="project" value="InterPro"/>
</dbReference>
<feature type="domain" description="Bacterial bifunctional deaminase-reductase C-terminal" evidence="1">
    <location>
        <begin position="3"/>
        <end position="177"/>
    </location>
</feature>
<dbReference type="InterPro" id="IPR024072">
    <property type="entry name" value="DHFR-like_dom_sf"/>
</dbReference>
<dbReference type="Proteomes" id="UP000226079">
    <property type="component" value="Unassembled WGS sequence"/>
</dbReference>
<dbReference type="GO" id="GO:0009231">
    <property type="term" value="P:riboflavin biosynthetic process"/>
    <property type="evidence" value="ECO:0007669"/>
    <property type="project" value="InterPro"/>
</dbReference>